<proteinExistence type="predicted"/>
<reference evidence="1 2" key="1">
    <citation type="submission" date="2023-04" db="EMBL/GenBank/DDBJ databases">
        <title>Antarctic isolates genomes.</title>
        <authorList>
            <person name="Dimov S.G."/>
        </authorList>
    </citation>
    <scope>NUCLEOTIDE SEQUENCE [LARGE SCALE GENOMIC DNA]</scope>
    <source>
        <strain evidence="1 2">AL19</strain>
    </source>
</reference>
<dbReference type="Proteomes" id="UP001243286">
    <property type="component" value="Unassembled WGS sequence"/>
</dbReference>
<evidence type="ECO:0000313" key="1">
    <source>
        <dbReference type="EMBL" id="MDI3235115.1"/>
    </source>
</evidence>
<keyword evidence="2" id="KW-1185">Reference proteome</keyword>
<sequence length="56" mass="6443">MKTPYDPYKSTELWNVISEAIDELVENDDLEERTTHDHIVGYLCQKVSSSLTEKGN</sequence>
<dbReference type="RefSeq" id="WP_282356306.1">
    <property type="nucleotide sequence ID" value="NZ_JASBQV010000012.1"/>
</dbReference>
<comment type="caution">
    <text evidence="1">The sequence shown here is derived from an EMBL/GenBank/DDBJ whole genome shotgun (WGS) entry which is preliminary data.</text>
</comment>
<gene>
    <name evidence="1" type="ORF">QK289_08870</name>
</gene>
<dbReference type="EMBL" id="JASBQV010000012">
    <property type="protein sequence ID" value="MDI3235115.1"/>
    <property type="molecule type" value="Genomic_DNA"/>
</dbReference>
<organism evidence="1 2">
    <name type="scientific">Exiguobacterium antarcticum</name>
    <dbReference type="NCBI Taxonomy" id="132920"/>
    <lineage>
        <taxon>Bacteria</taxon>
        <taxon>Bacillati</taxon>
        <taxon>Bacillota</taxon>
        <taxon>Bacilli</taxon>
        <taxon>Bacillales</taxon>
        <taxon>Bacillales Family XII. Incertae Sedis</taxon>
        <taxon>Exiguobacterium</taxon>
    </lineage>
</organism>
<name>A0ABT6R2E7_9BACL</name>
<protein>
    <submittedName>
        <fullName evidence="1">Uncharacterized protein</fullName>
    </submittedName>
</protein>
<accession>A0ABT6R2E7</accession>
<evidence type="ECO:0000313" key="2">
    <source>
        <dbReference type="Proteomes" id="UP001243286"/>
    </source>
</evidence>